<evidence type="ECO:0000313" key="5">
    <source>
        <dbReference type="EMBL" id="AOV08817.1"/>
    </source>
</evidence>
<dbReference type="GO" id="GO:0009425">
    <property type="term" value="C:bacterial-type flagellum basal body"/>
    <property type="evidence" value="ECO:0007669"/>
    <property type="project" value="UniProtKB-SubCell"/>
</dbReference>
<evidence type="ECO:0000256" key="2">
    <source>
        <dbReference type="RuleBase" id="RU362116"/>
    </source>
</evidence>
<dbReference type="Pfam" id="PF06429">
    <property type="entry name" value="Flg_bbr_C"/>
    <property type="match status" value="1"/>
</dbReference>
<protein>
    <submittedName>
        <fullName evidence="5">Flagellar hook-basal body protein</fullName>
    </submittedName>
</protein>
<dbReference type="EMBL" id="CP017560">
    <property type="protein sequence ID" value="AOV08817.1"/>
    <property type="molecule type" value="Genomic_DNA"/>
</dbReference>
<feature type="domain" description="Flagellar basal body rod protein N-terminal" evidence="3">
    <location>
        <begin position="7"/>
        <end position="35"/>
    </location>
</feature>
<evidence type="ECO:0000256" key="1">
    <source>
        <dbReference type="ARBA" id="ARBA00009677"/>
    </source>
</evidence>
<dbReference type="InterPro" id="IPR001444">
    <property type="entry name" value="Flag_bb_rod_N"/>
</dbReference>
<keyword evidence="5" id="KW-0969">Cilium</keyword>
<dbReference type="NCBIfam" id="TIGR03506">
    <property type="entry name" value="FlgEFG_subfam"/>
    <property type="match status" value="1"/>
</dbReference>
<proteinExistence type="inferred from homology"/>
<dbReference type="KEGG" id="surl:BI350_15525"/>
<dbReference type="InterPro" id="IPR020013">
    <property type="entry name" value="Flagellar_FlgE/F/G"/>
</dbReference>
<evidence type="ECO:0000259" key="3">
    <source>
        <dbReference type="Pfam" id="PF00460"/>
    </source>
</evidence>
<evidence type="ECO:0000259" key="4">
    <source>
        <dbReference type="Pfam" id="PF06429"/>
    </source>
</evidence>
<feature type="domain" description="Flagellar basal-body/hook protein C-terminal" evidence="4">
    <location>
        <begin position="232"/>
        <end position="275"/>
    </location>
</feature>
<accession>A0A1D8JJD3</accession>
<comment type="subcellular location">
    <subcellularLocation>
        <location evidence="2">Bacterial flagellum basal body</location>
    </subcellularLocation>
</comment>
<dbReference type="InterPro" id="IPR010930">
    <property type="entry name" value="Flg_bb/hook_C_dom"/>
</dbReference>
<gene>
    <name evidence="5" type="ORF">BI350_15525</name>
</gene>
<dbReference type="AlphaFoldDB" id="A0A1D8JJD3"/>
<dbReference type="RefSeq" id="WP_075528980.1">
    <property type="nucleotide sequence ID" value="NZ_CP017560.1"/>
</dbReference>
<name>A0A1D8JJD3_9BACL</name>
<sequence>MIRTMITATNTMNQLQHQFDIIGNNLANSSTHGFKASQASFQELLYEQFTNDKADRAPRQSPVGIRYGTGAKIAQTQMNWKMGSLQSTERQLDFALTTPKQYFNVIMPTEGGEETVYTRQGSFYITPIEGGQLMLVNDDGNPIANAQGMPILFNDDVADYHVQPGGILEVTGNDGTVTRIELGITVIERPNLMEHLSGTYIGLPRNLAELGVTEDDVFTNLQGADRNLIGLQNGVLETSNVHYEKEMTDLINVQRNYQFNARAVTLADQMLGLINGIR</sequence>
<dbReference type="PANTHER" id="PTHR30435">
    <property type="entry name" value="FLAGELLAR PROTEIN"/>
    <property type="match status" value="1"/>
</dbReference>
<comment type="similarity">
    <text evidence="1 2">Belongs to the flagella basal body rod proteins family.</text>
</comment>
<reference evidence="5 6" key="1">
    <citation type="submission" date="2016-09" db="EMBL/GenBank/DDBJ databases">
        <title>Complete genome sequence of the Lysinibacillus sphaericus LMG 22257, a specie of Bacillus with ureolytic activity that can effectively biodeposit calcium carbonate.</title>
        <authorList>
            <person name="Yan W."/>
        </authorList>
    </citation>
    <scope>NUCLEOTIDE SEQUENCE [LARGE SCALE GENOMIC DNA]</scope>
    <source>
        <strain evidence="5 6">LMG 22257</strain>
    </source>
</reference>
<keyword evidence="5" id="KW-0966">Cell projection</keyword>
<keyword evidence="2" id="KW-0975">Bacterial flagellum</keyword>
<keyword evidence="6" id="KW-1185">Reference proteome</keyword>
<dbReference type="PROSITE" id="PS00588">
    <property type="entry name" value="FLAGELLA_BB_ROD"/>
    <property type="match status" value="1"/>
</dbReference>
<evidence type="ECO:0000313" key="6">
    <source>
        <dbReference type="Proteomes" id="UP000185746"/>
    </source>
</evidence>
<dbReference type="Pfam" id="PF00460">
    <property type="entry name" value="Flg_bb_rod"/>
    <property type="match status" value="1"/>
</dbReference>
<dbReference type="GO" id="GO:0071978">
    <property type="term" value="P:bacterial-type flagellum-dependent swarming motility"/>
    <property type="evidence" value="ECO:0007669"/>
    <property type="project" value="TreeGrafter"/>
</dbReference>
<dbReference type="Proteomes" id="UP000185746">
    <property type="component" value="Chromosome"/>
</dbReference>
<dbReference type="InterPro" id="IPR019776">
    <property type="entry name" value="Flagellar_basal_body_rod_CS"/>
</dbReference>
<keyword evidence="5" id="KW-0282">Flagellum</keyword>
<organism evidence="5 6">
    <name type="scientific">Sporosarcina ureilytica</name>
    <dbReference type="NCBI Taxonomy" id="298596"/>
    <lineage>
        <taxon>Bacteria</taxon>
        <taxon>Bacillati</taxon>
        <taxon>Bacillota</taxon>
        <taxon>Bacilli</taxon>
        <taxon>Bacillales</taxon>
        <taxon>Caryophanaceae</taxon>
        <taxon>Sporosarcina</taxon>
    </lineage>
</organism>
<dbReference type="PANTHER" id="PTHR30435:SF19">
    <property type="entry name" value="FLAGELLAR BASAL-BODY ROD PROTEIN FLGG"/>
    <property type="match status" value="1"/>
</dbReference>